<comment type="caution">
    <text evidence="2">The sequence shown here is derived from an EMBL/GenBank/DDBJ whole genome shotgun (WGS) entry which is preliminary data.</text>
</comment>
<proteinExistence type="predicted"/>
<evidence type="ECO:0000256" key="1">
    <source>
        <dbReference type="SAM" id="MobiDB-lite"/>
    </source>
</evidence>
<dbReference type="Proteomes" id="UP001356427">
    <property type="component" value="Unassembled WGS sequence"/>
</dbReference>
<organism evidence="2 3">
    <name type="scientific">Coregonus suidteri</name>
    <dbReference type="NCBI Taxonomy" id="861788"/>
    <lineage>
        <taxon>Eukaryota</taxon>
        <taxon>Metazoa</taxon>
        <taxon>Chordata</taxon>
        <taxon>Craniata</taxon>
        <taxon>Vertebrata</taxon>
        <taxon>Euteleostomi</taxon>
        <taxon>Actinopterygii</taxon>
        <taxon>Neopterygii</taxon>
        <taxon>Teleostei</taxon>
        <taxon>Protacanthopterygii</taxon>
        <taxon>Salmoniformes</taxon>
        <taxon>Salmonidae</taxon>
        <taxon>Coregoninae</taxon>
        <taxon>Coregonus</taxon>
    </lineage>
</organism>
<feature type="compositionally biased region" description="Basic and acidic residues" evidence="1">
    <location>
        <begin position="133"/>
        <end position="142"/>
    </location>
</feature>
<sequence length="171" mass="18876">MFQHLQYPGMSAARGVFLFPCLSSSGGGALPQFQIRSRLGVLGKTKEGHNCYVHYDKDCTPVEANDEPKAPATPLCHPYDFTCNGMSAPAPLTAEADTPKSGVILPDPDCDPEYDYNCRLRRAEDSPAATEPAAKEPKEEPVQQKAVPEYAVPQFEDFLRSYMAMGQYRKK</sequence>
<name>A0AAN8QKN6_9TELE</name>
<dbReference type="EMBL" id="JAGTTL010000025">
    <property type="protein sequence ID" value="KAK6302331.1"/>
    <property type="molecule type" value="Genomic_DNA"/>
</dbReference>
<dbReference type="AlphaFoldDB" id="A0AAN8QKN6"/>
<keyword evidence="3" id="KW-1185">Reference proteome</keyword>
<evidence type="ECO:0000313" key="2">
    <source>
        <dbReference type="EMBL" id="KAK6302331.1"/>
    </source>
</evidence>
<gene>
    <name evidence="2" type="ORF">J4Q44_G00266860</name>
</gene>
<evidence type="ECO:0000313" key="3">
    <source>
        <dbReference type="Proteomes" id="UP001356427"/>
    </source>
</evidence>
<protein>
    <submittedName>
        <fullName evidence="2">Uncharacterized protein</fullName>
    </submittedName>
</protein>
<feature type="region of interest" description="Disordered" evidence="1">
    <location>
        <begin position="121"/>
        <end position="148"/>
    </location>
</feature>
<reference evidence="2 3" key="1">
    <citation type="submission" date="2021-04" db="EMBL/GenBank/DDBJ databases">
        <authorList>
            <person name="De Guttry C."/>
            <person name="Zahm M."/>
            <person name="Klopp C."/>
            <person name="Cabau C."/>
            <person name="Louis A."/>
            <person name="Berthelot C."/>
            <person name="Parey E."/>
            <person name="Roest Crollius H."/>
            <person name="Montfort J."/>
            <person name="Robinson-Rechavi M."/>
            <person name="Bucao C."/>
            <person name="Bouchez O."/>
            <person name="Gislard M."/>
            <person name="Lluch J."/>
            <person name="Milhes M."/>
            <person name="Lampietro C."/>
            <person name="Lopez Roques C."/>
            <person name="Donnadieu C."/>
            <person name="Braasch I."/>
            <person name="Desvignes T."/>
            <person name="Postlethwait J."/>
            <person name="Bobe J."/>
            <person name="Wedekind C."/>
            <person name="Guiguen Y."/>
        </authorList>
    </citation>
    <scope>NUCLEOTIDE SEQUENCE [LARGE SCALE GENOMIC DNA]</scope>
    <source>
        <strain evidence="2">Cs_M1</strain>
        <tissue evidence="2">Blood</tissue>
    </source>
</reference>
<accession>A0AAN8QKN6</accession>